<organism evidence="1 2">
    <name type="scientific">Microvirga tunisiensis</name>
    <dbReference type="NCBI Taxonomy" id="2108360"/>
    <lineage>
        <taxon>Bacteria</taxon>
        <taxon>Pseudomonadati</taxon>
        <taxon>Pseudomonadota</taxon>
        <taxon>Alphaproteobacteria</taxon>
        <taxon>Hyphomicrobiales</taxon>
        <taxon>Methylobacteriaceae</taxon>
        <taxon>Microvirga</taxon>
    </lineage>
</organism>
<dbReference type="PANTHER" id="PTHR39166">
    <property type="entry name" value="BLL1166 PROTEIN"/>
    <property type="match status" value="1"/>
</dbReference>
<keyword evidence="1" id="KW-0808">Transferase</keyword>
<dbReference type="RefSeq" id="WP_152711594.1">
    <property type="nucleotide sequence ID" value="NZ_VOSJ01000519.1"/>
</dbReference>
<evidence type="ECO:0000313" key="2">
    <source>
        <dbReference type="Proteomes" id="UP000403266"/>
    </source>
</evidence>
<comment type="caution">
    <text evidence="1">The sequence shown here is derived from an EMBL/GenBank/DDBJ whole genome shotgun (WGS) entry which is preliminary data.</text>
</comment>
<proteinExistence type="predicted"/>
<protein>
    <submittedName>
        <fullName evidence="1">Nucleotidyltransferase family protein</fullName>
    </submittedName>
</protein>
<gene>
    <name evidence="1" type="ORF">FS320_11535</name>
</gene>
<dbReference type="InterPro" id="IPR009267">
    <property type="entry name" value="NTP_transf_6"/>
</dbReference>
<dbReference type="EMBL" id="VOSK01000032">
    <property type="protein sequence ID" value="MPR25840.1"/>
    <property type="molecule type" value="Genomic_DNA"/>
</dbReference>
<name>A0A5N7MGM0_9HYPH</name>
<dbReference type="PANTHER" id="PTHR39166:SF1">
    <property type="entry name" value="BLL1166 PROTEIN"/>
    <property type="match status" value="1"/>
</dbReference>
<dbReference type="AlphaFoldDB" id="A0A5N7MGM0"/>
<dbReference type="Proteomes" id="UP000403266">
    <property type="component" value="Unassembled WGS sequence"/>
</dbReference>
<accession>A0A5N7MGM0</accession>
<sequence>MNPAPPLRTIADIERLLEAHADLHALLLHVESLGLPDCWIGAGFIRNTVWDVLHEREIDVSRLNDVDVILFDASDTRRERESDLEDRLRETAPGVIWSVKNQARMHRRNGDAPYRDTFEAVAHWAETATAIAARSLRGKIDVVAPHGVKDLLNLIVRPAPAFERKMAVYRERVLSKHWSARWPKLTLLMTWGEAYPAPHSSFDRIET</sequence>
<reference evidence="1 2" key="1">
    <citation type="journal article" date="2019" name="Syst. Appl. Microbiol.">
        <title>Microvirga tunisiensis sp. nov., a root nodule symbiotic bacterium isolated from Lupinus micranthus and L. luteus grown in Northern Tunisia.</title>
        <authorList>
            <person name="Msaddak A."/>
            <person name="Rejili M."/>
            <person name="Duran D."/>
            <person name="Mars M."/>
            <person name="Palacios J.M."/>
            <person name="Ruiz-Argueso T."/>
            <person name="Rey L."/>
            <person name="Imperial J."/>
        </authorList>
    </citation>
    <scope>NUCLEOTIDE SEQUENCE [LARGE SCALE GENOMIC DNA]</scope>
    <source>
        <strain evidence="1 2">Lmie10</strain>
    </source>
</reference>
<evidence type="ECO:0000313" key="1">
    <source>
        <dbReference type="EMBL" id="MPR25840.1"/>
    </source>
</evidence>
<dbReference type="GO" id="GO:0016740">
    <property type="term" value="F:transferase activity"/>
    <property type="evidence" value="ECO:0007669"/>
    <property type="project" value="UniProtKB-KW"/>
</dbReference>
<dbReference type="Pfam" id="PF06042">
    <property type="entry name" value="NTP_transf_6"/>
    <property type="match status" value="1"/>
</dbReference>
<dbReference type="OrthoDB" id="9805247at2"/>
<keyword evidence="2" id="KW-1185">Reference proteome</keyword>